<sequence>MAQSGAPNTQEKRLGHQLQFSFGIELQGFRHQQLNGVYVRDDETKVSEMITFWQEAADDPCFIYSRGFDQSGYWFLCKHCDCDGELLTEIQAGAERSLAYLDCEDKWHEYYDDTDTWHPAELVIISMKEALAEPFRAFDPEGGLQVIVNDLINRKCQDAEYEIGPMGMPDALELHEQLNPM</sequence>
<evidence type="ECO:0000313" key="2">
    <source>
        <dbReference type="EMBL" id="CAL1130580.1"/>
    </source>
</evidence>
<evidence type="ECO:0000313" key="1">
    <source>
        <dbReference type="EMBL" id="CAI3977205.1"/>
    </source>
</evidence>
<reference evidence="2" key="2">
    <citation type="submission" date="2024-04" db="EMBL/GenBank/DDBJ databases">
        <authorList>
            <person name="Chen Y."/>
            <person name="Shah S."/>
            <person name="Dougan E. K."/>
            <person name="Thang M."/>
            <person name="Chan C."/>
        </authorList>
    </citation>
    <scope>NUCLEOTIDE SEQUENCE [LARGE SCALE GENOMIC DNA]</scope>
</reference>
<gene>
    <name evidence="1" type="ORF">C1SCF055_LOCUS5361</name>
</gene>
<evidence type="ECO:0000313" key="3">
    <source>
        <dbReference type="Proteomes" id="UP001152797"/>
    </source>
</evidence>
<reference evidence="1" key="1">
    <citation type="submission" date="2022-10" db="EMBL/GenBank/DDBJ databases">
        <authorList>
            <person name="Chen Y."/>
            <person name="Dougan E. K."/>
            <person name="Chan C."/>
            <person name="Rhodes N."/>
            <person name="Thang M."/>
        </authorList>
    </citation>
    <scope>NUCLEOTIDE SEQUENCE</scope>
</reference>
<dbReference type="Proteomes" id="UP001152797">
    <property type="component" value="Unassembled WGS sequence"/>
</dbReference>
<name>A0A9P1BQ92_9DINO</name>
<accession>A0A9P1BQ92</accession>
<protein>
    <submittedName>
        <fullName evidence="1">Uncharacterized protein</fullName>
    </submittedName>
</protein>
<comment type="caution">
    <text evidence="1">The sequence shown here is derived from an EMBL/GenBank/DDBJ whole genome shotgun (WGS) entry which is preliminary data.</text>
</comment>
<dbReference type="EMBL" id="CAMXCT010000326">
    <property type="protein sequence ID" value="CAI3977205.1"/>
    <property type="molecule type" value="Genomic_DNA"/>
</dbReference>
<proteinExistence type="predicted"/>
<dbReference type="EMBL" id="CAMXCT030000326">
    <property type="protein sequence ID" value="CAL4764517.1"/>
    <property type="molecule type" value="Genomic_DNA"/>
</dbReference>
<dbReference type="AlphaFoldDB" id="A0A9P1BQ92"/>
<organism evidence="1">
    <name type="scientific">Cladocopium goreaui</name>
    <dbReference type="NCBI Taxonomy" id="2562237"/>
    <lineage>
        <taxon>Eukaryota</taxon>
        <taxon>Sar</taxon>
        <taxon>Alveolata</taxon>
        <taxon>Dinophyceae</taxon>
        <taxon>Suessiales</taxon>
        <taxon>Symbiodiniaceae</taxon>
        <taxon>Cladocopium</taxon>
    </lineage>
</organism>
<keyword evidence="3" id="KW-1185">Reference proteome</keyword>
<dbReference type="EMBL" id="CAMXCT020000326">
    <property type="protein sequence ID" value="CAL1130580.1"/>
    <property type="molecule type" value="Genomic_DNA"/>
</dbReference>